<feature type="region of interest" description="Disordered" evidence="8">
    <location>
        <begin position="500"/>
        <end position="519"/>
    </location>
</feature>
<name>A0A7Y0LXI1_CELFI</name>
<dbReference type="PANTHER" id="PTHR42703:SF1">
    <property type="entry name" value="NA(+)_H(+) ANTIPORTER SUBUNIT D1"/>
    <property type="match status" value="1"/>
</dbReference>
<feature type="transmembrane region" description="Helical" evidence="9">
    <location>
        <begin position="112"/>
        <end position="132"/>
    </location>
</feature>
<dbReference type="GO" id="GO:0042773">
    <property type="term" value="P:ATP synthesis coupled electron transport"/>
    <property type="evidence" value="ECO:0007669"/>
    <property type="project" value="InterPro"/>
</dbReference>
<feature type="transmembrane region" description="Helical" evidence="9">
    <location>
        <begin position="167"/>
        <end position="189"/>
    </location>
</feature>
<evidence type="ECO:0000259" key="10">
    <source>
        <dbReference type="Pfam" id="PF00361"/>
    </source>
</evidence>
<comment type="similarity">
    <text evidence="2">Belongs to the CPA3 antiporters (TC 2.A.63) subunit D family.</text>
</comment>
<feature type="transmembrane region" description="Helical" evidence="9">
    <location>
        <begin position="209"/>
        <end position="233"/>
    </location>
</feature>
<feature type="transmembrane region" description="Helical" evidence="9">
    <location>
        <begin position="302"/>
        <end position="320"/>
    </location>
</feature>
<feature type="transmembrane region" description="Helical" evidence="9">
    <location>
        <begin position="326"/>
        <end position="350"/>
    </location>
</feature>
<feature type="transmembrane region" description="Helical" evidence="9">
    <location>
        <begin position="38"/>
        <end position="61"/>
    </location>
</feature>
<keyword evidence="6 9" id="KW-0472">Membrane</keyword>
<dbReference type="AlphaFoldDB" id="A0A7Y0LXI1"/>
<dbReference type="GO" id="GO:0008137">
    <property type="term" value="F:NADH dehydrogenase (ubiquinone) activity"/>
    <property type="evidence" value="ECO:0007669"/>
    <property type="project" value="InterPro"/>
</dbReference>
<dbReference type="InterPro" id="IPR050586">
    <property type="entry name" value="CPA3_Na-H_Antiporter_D"/>
</dbReference>
<evidence type="ECO:0000256" key="1">
    <source>
        <dbReference type="ARBA" id="ARBA00004651"/>
    </source>
</evidence>
<feature type="transmembrane region" description="Helical" evidence="9">
    <location>
        <begin position="245"/>
        <end position="265"/>
    </location>
</feature>
<feature type="transmembrane region" description="Helical" evidence="9">
    <location>
        <begin position="138"/>
        <end position="155"/>
    </location>
</feature>
<keyword evidence="12" id="KW-1185">Reference proteome</keyword>
<evidence type="ECO:0000256" key="5">
    <source>
        <dbReference type="ARBA" id="ARBA00022989"/>
    </source>
</evidence>
<comment type="subcellular location">
    <subcellularLocation>
        <location evidence="1">Cell membrane</location>
        <topology evidence="1">Multi-pass membrane protein</topology>
    </subcellularLocation>
    <subcellularLocation>
        <location evidence="7">Membrane</location>
        <topology evidence="7">Multi-pass membrane protein</topology>
    </subcellularLocation>
</comment>
<evidence type="ECO:0000313" key="12">
    <source>
        <dbReference type="Proteomes" id="UP000562124"/>
    </source>
</evidence>
<dbReference type="PANTHER" id="PTHR42703">
    <property type="entry name" value="NADH DEHYDROGENASE"/>
    <property type="match status" value="1"/>
</dbReference>
<evidence type="ECO:0000256" key="7">
    <source>
        <dbReference type="RuleBase" id="RU000320"/>
    </source>
</evidence>
<feature type="transmembrane region" description="Helical" evidence="9">
    <location>
        <begin position="409"/>
        <end position="429"/>
    </location>
</feature>
<keyword evidence="3" id="KW-1003">Cell membrane</keyword>
<feature type="transmembrane region" description="Helical" evidence="9">
    <location>
        <begin position="81"/>
        <end position="100"/>
    </location>
</feature>
<dbReference type="EMBL" id="JABCJJ010000008">
    <property type="protein sequence ID" value="NMR20066.1"/>
    <property type="molecule type" value="Genomic_DNA"/>
</dbReference>
<reference evidence="11 12" key="1">
    <citation type="submission" date="2020-04" db="EMBL/GenBank/DDBJ databases">
        <title>Sequencing and Assembly of C. fimi.</title>
        <authorList>
            <person name="Ramsey A.R."/>
        </authorList>
    </citation>
    <scope>NUCLEOTIDE SEQUENCE [LARGE SCALE GENOMIC DNA]</scope>
    <source>
        <strain evidence="11 12">SB</strain>
    </source>
</reference>
<dbReference type="GO" id="GO:0005886">
    <property type="term" value="C:plasma membrane"/>
    <property type="evidence" value="ECO:0007669"/>
    <property type="project" value="UniProtKB-SubCell"/>
</dbReference>
<evidence type="ECO:0000256" key="8">
    <source>
        <dbReference type="SAM" id="MobiDB-lite"/>
    </source>
</evidence>
<evidence type="ECO:0000256" key="9">
    <source>
        <dbReference type="SAM" id="Phobius"/>
    </source>
</evidence>
<feature type="transmembrane region" description="Helical" evidence="9">
    <location>
        <begin position="371"/>
        <end position="389"/>
    </location>
</feature>
<dbReference type="NCBIfam" id="NF009308">
    <property type="entry name" value="PRK12665.1"/>
    <property type="match status" value="1"/>
</dbReference>
<organism evidence="11 12">
    <name type="scientific">Cellulomonas fimi</name>
    <dbReference type="NCBI Taxonomy" id="1708"/>
    <lineage>
        <taxon>Bacteria</taxon>
        <taxon>Bacillati</taxon>
        <taxon>Actinomycetota</taxon>
        <taxon>Actinomycetes</taxon>
        <taxon>Micrococcales</taxon>
        <taxon>Cellulomonadaceae</taxon>
        <taxon>Cellulomonas</taxon>
    </lineage>
</organism>
<keyword evidence="4 7" id="KW-0812">Transmembrane</keyword>
<dbReference type="InterPro" id="IPR001750">
    <property type="entry name" value="ND/Mrp_TM"/>
</dbReference>
<feature type="transmembrane region" description="Helical" evidence="9">
    <location>
        <begin position="457"/>
        <end position="477"/>
    </location>
</feature>
<gene>
    <name evidence="11" type="ORF">HIR71_07505</name>
</gene>
<evidence type="ECO:0000256" key="3">
    <source>
        <dbReference type="ARBA" id="ARBA00022475"/>
    </source>
</evidence>
<dbReference type="Proteomes" id="UP000562124">
    <property type="component" value="Unassembled WGS sequence"/>
</dbReference>
<evidence type="ECO:0000256" key="4">
    <source>
        <dbReference type="ARBA" id="ARBA00022692"/>
    </source>
</evidence>
<comment type="caution">
    <text evidence="11">The sequence shown here is derived from an EMBL/GenBank/DDBJ whole genome shotgun (WGS) entry which is preliminary data.</text>
</comment>
<proteinExistence type="inferred from homology"/>
<feature type="transmembrane region" description="Helical" evidence="9">
    <location>
        <begin position="6"/>
        <end position="26"/>
    </location>
</feature>
<protein>
    <submittedName>
        <fullName evidence="11">Na+/H+ antiporter subunit D</fullName>
    </submittedName>
</protein>
<dbReference type="RefSeq" id="WP_169324436.1">
    <property type="nucleotide sequence ID" value="NZ_JABCJJ010000008.1"/>
</dbReference>
<dbReference type="Pfam" id="PF00361">
    <property type="entry name" value="Proton_antipo_M"/>
    <property type="match status" value="1"/>
</dbReference>
<evidence type="ECO:0000256" key="2">
    <source>
        <dbReference type="ARBA" id="ARBA00005346"/>
    </source>
</evidence>
<feature type="compositionally biased region" description="Acidic residues" evidence="8">
    <location>
        <begin position="508"/>
        <end position="519"/>
    </location>
</feature>
<evidence type="ECO:0000313" key="11">
    <source>
        <dbReference type="EMBL" id="NMR20066.1"/>
    </source>
</evidence>
<dbReference type="PRINTS" id="PR01437">
    <property type="entry name" value="NUOXDRDTASE4"/>
</dbReference>
<dbReference type="InterPro" id="IPR003918">
    <property type="entry name" value="NADH_UbQ_OxRdtase"/>
</dbReference>
<sequence>MNDYTWLVPLPVVLPLTGAGLALALWRHGRAQRVITLVALTLTLVASCLLLVLADSGPLVVDVGGWSSPVGISLVADRLSSLMLAISSAVTLAVLVYSLAQGFADGDEETPVAIYHPSYLVLAAGVAIAFLAGDLFNLYVGFEVLLAASYVLITLTGTAERVRSGTIYIVVALLSSVIFLLAIGLTYSATGTVNMAQLAQRLPDIDPGVSLVLQLLLLLAFGIKAAIFPLSAWLPDSYPTAPAPVTAVFAGLLTKVGVYAIIRIQTLLFPEGRADDLLMWAALATMVVGILGAVAQNDIKRLLSFTLVSHIGFMIFGIALSSEAGVAAAIFYVVHHITVQTTLFLVAGLIERRGGTTSLDQLGGLAKIAPVLAILFFVPAMNLAGIPPFSGFLGKTGLLQAGVTSGTPLAYALVAGGVVTSLLTLYALVKAWNKAFWQTAPADVPVVRLPRAMVGSAGALVLLGISLTVVAGPLYAYTERASHDLRARIYIEAVLPEGGRGSGVSDDVAGEETQGEETQ</sequence>
<keyword evidence="5 9" id="KW-1133">Transmembrane helix</keyword>
<feature type="transmembrane region" description="Helical" evidence="9">
    <location>
        <begin position="277"/>
        <end position="295"/>
    </location>
</feature>
<feature type="domain" description="NADH:quinone oxidoreductase/Mrp antiporter transmembrane" evidence="10">
    <location>
        <begin position="132"/>
        <end position="422"/>
    </location>
</feature>
<accession>A0A7Y0LXI1</accession>
<evidence type="ECO:0000256" key="6">
    <source>
        <dbReference type="ARBA" id="ARBA00023136"/>
    </source>
</evidence>